<gene>
    <name evidence="2" type="ORF">KC19_6G168700</name>
</gene>
<reference evidence="2 3" key="1">
    <citation type="submission" date="2020-06" db="EMBL/GenBank/DDBJ databases">
        <title>WGS assembly of Ceratodon purpureus strain R40.</title>
        <authorList>
            <person name="Carey S.B."/>
            <person name="Jenkins J."/>
            <person name="Shu S."/>
            <person name="Lovell J.T."/>
            <person name="Sreedasyam A."/>
            <person name="Maumus F."/>
            <person name="Tiley G.P."/>
            <person name="Fernandez-Pozo N."/>
            <person name="Barry K."/>
            <person name="Chen C."/>
            <person name="Wang M."/>
            <person name="Lipzen A."/>
            <person name="Daum C."/>
            <person name="Saski C.A."/>
            <person name="Payton A.C."/>
            <person name="Mcbreen J.C."/>
            <person name="Conrad R.E."/>
            <person name="Kollar L.M."/>
            <person name="Olsson S."/>
            <person name="Huttunen S."/>
            <person name="Landis J.B."/>
            <person name="Wickett N.J."/>
            <person name="Johnson M.G."/>
            <person name="Rensing S.A."/>
            <person name="Grimwood J."/>
            <person name="Schmutz J."/>
            <person name="Mcdaniel S.F."/>
        </authorList>
    </citation>
    <scope>NUCLEOTIDE SEQUENCE [LARGE SCALE GENOMIC DNA]</scope>
    <source>
        <strain evidence="2 3">R40</strain>
    </source>
</reference>
<protein>
    <submittedName>
        <fullName evidence="2">Uncharacterized protein</fullName>
    </submittedName>
</protein>
<keyword evidence="1" id="KW-0812">Transmembrane</keyword>
<evidence type="ECO:0000313" key="2">
    <source>
        <dbReference type="EMBL" id="KAG0570521.1"/>
    </source>
</evidence>
<feature type="transmembrane region" description="Helical" evidence="1">
    <location>
        <begin position="73"/>
        <end position="102"/>
    </location>
</feature>
<comment type="caution">
    <text evidence="2">The sequence shown here is derived from an EMBL/GenBank/DDBJ whole genome shotgun (WGS) entry which is preliminary data.</text>
</comment>
<accession>A0A8T0HFH4</accession>
<sequence>MATAAVCGPSTALVCSSRPGSERFSVSQSLSSRLAIPCAGLRRDLRLTGRSSQERCRGSVGIKSRRRVVGIRAGLPVISSVPVVGPLANAIFNPVLLFIVYAAGAFRFYSGFQKTTYADSSATKISMTALWPVLFVASKAYRDNFKKAIS</sequence>
<dbReference type="OrthoDB" id="5827at2759"/>
<keyword evidence="1" id="KW-1133">Transmembrane helix</keyword>
<evidence type="ECO:0000256" key="1">
    <source>
        <dbReference type="SAM" id="Phobius"/>
    </source>
</evidence>
<dbReference type="Proteomes" id="UP000822688">
    <property type="component" value="Chromosome 6"/>
</dbReference>
<keyword evidence="1" id="KW-0472">Membrane</keyword>
<evidence type="ECO:0000313" key="3">
    <source>
        <dbReference type="Proteomes" id="UP000822688"/>
    </source>
</evidence>
<name>A0A8T0HFH4_CERPU</name>
<dbReference type="EMBL" id="CM026427">
    <property type="protein sequence ID" value="KAG0570521.1"/>
    <property type="molecule type" value="Genomic_DNA"/>
</dbReference>
<organism evidence="2 3">
    <name type="scientific">Ceratodon purpureus</name>
    <name type="common">Fire moss</name>
    <name type="synonym">Dicranum purpureum</name>
    <dbReference type="NCBI Taxonomy" id="3225"/>
    <lineage>
        <taxon>Eukaryota</taxon>
        <taxon>Viridiplantae</taxon>
        <taxon>Streptophyta</taxon>
        <taxon>Embryophyta</taxon>
        <taxon>Bryophyta</taxon>
        <taxon>Bryophytina</taxon>
        <taxon>Bryopsida</taxon>
        <taxon>Dicranidae</taxon>
        <taxon>Pseudoditrichales</taxon>
        <taxon>Ditrichaceae</taxon>
        <taxon>Ceratodon</taxon>
    </lineage>
</organism>
<dbReference type="AlphaFoldDB" id="A0A8T0HFH4"/>
<keyword evidence="3" id="KW-1185">Reference proteome</keyword>
<proteinExistence type="predicted"/>